<dbReference type="InterPro" id="IPR040398">
    <property type="entry name" value="Not1"/>
</dbReference>
<evidence type="ECO:0000313" key="14">
    <source>
        <dbReference type="EMBL" id="KAJ3703338.1"/>
    </source>
</evidence>
<evidence type="ECO:0000256" key="7">
    <source>
        <dbReference type="SAM" id="MobiDB-lite"/>
    </source>
</evidence>
<feature type="compositionally biased region" description="Low complexity" evidence="7">
    <location>
        <begin position="1623"/>
        <end position="1650"/>
    </location>
</feature>
<dbReference type="Pfam" id="PF25097">
    <property type="entry name" value="ARM_Cnot1"/>
    <property type="match status" value="1"/>
</dbReference>
<evidence type="ECO:0000259" key="11">
    <source>
        <dbReference type="Pfam" id="PF16417"/>
    </source>
</evidence>
<keyword evidence="6" id="KW-0175">Coiled coil</keyword>
<feature type="domain" description="CCR4-Not complex component Not1 C-terminal" evidence="8">
    <location>
        <begin position="2143"/>
        <end position="2502"/>
    </location>
</feature>
<dbReference type="FunFam" id="1.25.40.800:FF:000001">
    <property type="entry name" value="CCR4-NOT transcription complex subunit 1"/>
    <property type="match status" value="1"/>
</dbReference>
<dbReference type="GO" id="GO:0000289">
    <property type="term" value="P:nuclear-transcribed mRNA poly(A) tail shortening"/>
    <property type="evidence" value="ECO:0007669"/>
    <property type="project" value="UniProtKB-ARBA"/>
</dbReference>
<proteinExistence type="predicted"/>
<dbReference type="InterPro" id="IPR038535">
    <property type="entry name" value="CNOT1_TTP_bind_sf"/>
</dbReference>
<dbReference type="Pfam" id="PF12842">
    <property type="entry name" value="DUF3819"/>
    <property type="match status" value="1"/>
</dbReference>
<dbReference type="PANTHER" id="PTHR13162:SF8">
    <property type="entry name" value="CCR4-NOT TRANSCRIPTION COMPLEX SUBUNIT 1"/>
    <property type="match status" value="1"/>
</dbReference>
<dbReference type="Pfam" id="PF04054">
    <property type="entry name" value="Not1"/>
    <property type="match status" value="1"/>
</dbReference>
<evidence type="ECO:0000256" key="1">
    <source>
        <dbReference type="ARBA" id="ARBA00004123"/>
    </source>
</evidence>
<feature type="region of interest" description="Disordered" evidence="7">
    <location>
        <begin position="876"/>
        <end position="901"/>
    </location>
</feature>
<evidence type="ECO:0000256" key="4">
    <source>
        <dbReference type="ARBA" id="ARBA00023163"/>
    </source>
</evidence>
<feature type="region of interest" description="Disordered" evidence="7">
    <location>
        <begin position="1951"/>
        <end position="1987"/>
    </location>
</feature>
<feature type="domain" description="CCR4-NOT transcription complex subunit 1 CAF1-binding" evidence="10">
    <location>
        <begin position="1045"/>
        <end position="1264"/>
    </location>
</feature>
<evidence type="ECO:0000259" key="9">
    <source>
        <dbReference type="Pfam" id="PF12842"/>
    </source>
</evidence>
<comment type="caution">
    <text evidence="14">The sequence shown here is derived from an EMBL/GenBank/DDBJ whole genome shotgun (WGS) entry which is preliminary data.</text>
</comment>
<dbReference type="GO" id="GO:0017148">
    <property type="term" value="P:negative regulation of translation"/>
    <property type="evidence" value="ECO:0007669"/>
    <property type="project" value="InterPro"/>
</dbReference>
<dbReference type="Gene3D" id="1.25.40.840">
    <property type="entry name" value="CCR4-NOT transcription complex subunit 1 TTP binding domain"/>
    <property type="match status" value="1"/>
</dbReference>
<sequence length="2529" mass="279026">MPVVELHLELVARLEAQLDNLIDEFKKKPQEVRIGPVISIQSAVWSNKSVPQKNFALVSLALALSLSLKNPTIDRPIFPPSALPAMMVPLSTTVPSQIRLLVDSLNDSNFDSICRELCELVDYEPEGGVLLLKGCFDQVKLIGGGDAQNAQHKRDLFSNIFRHLLGKSYFSASFCEALKTVPTNEHFLLDLSTSFKLSGREKSEVGLALLDSDDLDLRLRGHDFIVAQIDELCENPSLATSNAHIQEIAVFILQNKELSKHTDSFEKILSYLQLNESPFTVPCLNPKNEIYPVAPLRTWNHYFSTSDEDLDAYLAEIEKETSSPDMITEFGYACTASMDHCKFVLSLFQPLNDAMVAKLVGAMTRTRTGLDDSNGIYATFLSAVGCSLPGDSTSLSTWDVGIFVGSVKQVAPSTDWKNVMENLDHEGFIVPDEAAFNFLMSLYSQGQLSFLKYAVTASSDVFTFAHCTHQLAFSEVAYLKQGNQAWFCLDLIQILCQLAEQGHAMAVRGILSSPIDHCPGVLLLGVSQIKTAYNLIRNEVVSCTVPMVLKDSTKTSIIGCLWRVNPQLVIKGFIEANKDMSYLIRIVTVCSELKILPAILEGVPFSFSIRLVSVAGSKEQNILEKWLTENLEKHKEAFCEECIKFLQEAFAEVSDGANSTQADVAFSYKEMLATFLKLLQSHSGPPMSERLVEEINKVRNSLPISSYRGSSEGGAEQPGATEDVDAEANTYFHQMFSGQLTIEQMVQMLSRFKESSDQREQMIFNCMIANLFEEYKFFPKYPDKQLKLAAVLFGSLIKHQLVTHLALGIALRGVLDALRKSVDSKMFIFGTKALEQFMDRLVEWPQYCNHILQISHLRGTHPELVAVIERTLARVSSSQNEPNNGGASLPFEQHGSGPTSIENMETSEASWQLGATPSQLGRQVSSFQMPQQRPPPQGFLGERMKPSTAMPTNQNKPMISAISQAAVSFTPNDSAPNVPKPSVTPSLLAPSHSSVASSAGSAGAIRTRNLATTGVLRQSSYSTGFGAALNIETLVAAAEQRDTPIETPLTEVQDKILFIVNNISTSNMEAKAKEFNEVLQEQYFPWFAQYMVMKRASIEPNFHDLYLKFLDKVNSKALNKEILKATYENCKVLLRSDLIKSSSEERSLLKNLGSWLGKFTIGRNQALRAKEIDPKSLIIEAYERGLMIAVIPFTSKILEPCQSSIAYRPPNPWTMGILSLLAEIYNLPNLKMNLRFDIEVLFKNLGVDVKEVKPSSLIKDRVREVEGNPDFSNKDITTVSQPPIVAEPSIPVPGNHVELPPEVSSIPGRANLPTIVNQYAEPAHHAAVPAHAAGPAHYAAGPGHHSAGTRYAGPVHLAHGALVEEDKVGPLVMPEQVPSPHGIPQVVTPAPPSPSPSPFSLNQLLQAIPRAESYFRINPKLSAVGGSQVPYNRLIEAAMDKSVKEIISPVIQRSVTIASRTTKELILKDYSVEPDDGVIFRAAHLMVGTLAGSLAHVTCKEPLRNALTSNLRTMLQALNSNTDNNEQIVQILITDHLDLGCALIESVATRKAVEIIDADIGQALAQLRKQREAAGSAYYDAFAFAQGSYAHVPDALRPKPGQLSNAQLRVYEDFVNVWQTQGSQNSSAASGSQATGTSGTGSTVSNTSVAPRAYSPSPSQMSTGAYPTSAQTAGFAPQPLDIPSDELDHIPSQIPNIVTSEAVSNAAAQFTARVASPDLPVTENAPATKELGLVVPPSPTPVVDRLGTITPEPLSTGDVLERYQQVSQKLEALIAKDGRDLEIQAVVSEVPEIILRCVSREEAALAVAQKVFRSLFENVSNGLHVTSYLAILVAIRDIGKLVVKELTSWVIYSDEEKKFNVDIMIGLIRSELMNLGEYNLHLAKLIDGGRHKAATEFAIALVQTLVTQESGVFISELFNVVDTLSKIASRPGSPESLQHLIEIVRNITAPSKDEKARQSRDKKVLSSRPVGTKEEGTSSEAIAQSPDPAGFQDQVAVLFSDWCQLCDLPVVNDVTYSHYISQLQQHGLLKGDDTTDRFFRVLTEISVAHSLVKEPGAPGAVQNQTNEQISFFPIDSYARLAVVILKYASVDQVPNKALLLMKVLSVTAKVIVKDAEEKKTDFNARPYFRLFINWLLDIVSPDLDGANYQVLTCFASAFLTIQPLRVPSFSFAWLELLCHKNFMPKILTCNSPKGWPHFQRLLVCLFKFVEPFLRKSQLPEPVVLLYKGILKMMLVLLHDFPEFLCDYHFSLCDVIPATCIQLRNLILSAFPRNMRLPDPSTPNLKIDLLPEILQAPRILSDVEGALKAKQIKGDIDEYLKTRPEGSPFLAELRQKLLLPQSEVSQAGTRYNVPLINSLVLYIGMQAIQQLQSKNTSAQQMTHSPMDIFLVGAAMDIYQSLVKNLDTEGRYYLVNAICNQLRYPNNHTHYFSFVLLYLWAEASSDLIQEQITRVLLERLIVNRPHPWGLLITFIEMIKNPRYNFWNRPFTRVAPDIEKLFESVSRSCGAGSITKALEDAHSSAGVTDVNH</sequence>
<dbReference type="FunFam" id="1.25.40.790:FF:000002">
    <property type="entry name" value="Transcription regulator"/>
    <property type="match status" value="1"/>
</dbReference>
<feature type="domain" description="CCR4-NOT transcription complex subunit 1 TTP binding" evidence="11">
    <location>
        <begin position="717"/>
        <end position="878"/>
    </location>
</feature>
<dbReference type="FunFam" id="1.25.40.840:FF:000003">
    <property type="entry name" value="Transcription regulator"/>
    <property type="match status" value="1"/>
</dbReference>
<dbReference type="Gene3D" id="1.25.40.180">
    <property type="match status" value="1"/>
</dbReference>
<evidence type="ECO:0000256" key="2">
    <source>
        <dbReference type="ARBA" id="ARBA00022491"/>
    </source>
</evidence>
<comment type="subcellular location">
    <subcellularLocation>
        <location evidence="1">Nucleus</location>
    </subcellularLocation>
</comment>
<keyword evidence="2" id="KW-0678">Repressor</keyword>
<dbReference type="Gene3D" id="1.25.40.790">
    <property type="match status" value="1"/>
</dbReference>
<evidence type="ECO:0000313" key="15">
    <source>
        <dbReference type="Proteomes" id="UP001210211"/>
    </source>
</evidence>
<evidence type="ECO:0000256" key="3">
    <source>
        <dbReference type="ARBA" id="ARBA00023015"/>
    </source>
</evidence>
<keyword evidence="4" id="KW-0804">Transcription</keyword>
<dbReference type="GO" id="GO:0000932">
    <property type="term" value="C:P-body"/>
    <property type="evidence" value="ECO:0007669"/>
    <property type="project" value="TreeGrafter"/>
</dbReference>
<feature type="coiled-coil region" evidence="6">
    <location>
        <begin position="4"/>
        <end position="31"/>
    </location>
</feature>
<keyword evidence="15" id="KW-1185">Reference proteome</keyword>
<evidence type="ECO:0000256" key="6">
    <source>
        <dbReference type="SAM" id="Coils"/>
    </source>
</evidence>
<dbReference type="GO" id="GO:0030015">
    <property type="term" value="C:CCR4-NOT core complex"/>
    <property type="evidence" value="ECO:0007669"/>
    <property type="project" value="InterPro"/>
</dbReference>
<keyword evidence="5" id="KW-0539">Nucleus</keyword>
<evidence type="ECO:0000259" key="12">
    <source>
        <dbReference type="Pfam" id="PF16418"/>
    </source>
</evidence>
<name>A0AAD5ZSU5_9POAL</name>
<evidence type="ECO:0000259" key="13">
    <source>
        <dbReference type="Pfam" id="PF25097"/>
    </source>
</evidence>
<dbReference type="Proteomes" id="UP001210211">
    <property type="component" value="Unassembled WGS sequence"/>
</dbReference>
<reference evidence="14 15" key="1">
    <citation type="journal article" date="2022" name="Cell">
        <title>Repeat-based holocentromeres influence genome architecture and karyotype evolution.</title>
        <authorList>
            <person name="Hofstatter P.G."/>
            <person name="Thangavel G."/>
            <person name="Lux T."/>
            <person name="Neumann P."/>
            <person name="Vondrak T."/>
            <person name="Novak P."/>
            <person name="Zhang M."/>
            <person name="Costa L."/>
            <person name="Castellani M."/>
            <person name="Scott A."/>
            <person name="Toegelov H."/>
            <person name="Fuchs J."/>
            <person name="Mata-Sucre Y."/>
            <person name="Dias Y."/>
            <person name="Vanzela A.L.L."/>
            <person name="Huettel B."/>
            <person name="Almeida C.C.S."/>
            <person name="Simkova H."/>
            <person name="Souza G."/>
            <person name="Pedrosa-Harand A."/>
            <person name="Macas J."/>
            <person name="Mayer K.F.X."/>
            <person name="Houben A."/>
            <person name="Marques A."/>
        </authorList>
    </citation>
    <scope>NUCLEOTIDE SEQUENCE [LARGE SCALE GENOMIC DNA]</scope>
    <source>
        <strain evidence="14">RhyTen1mFocal</strain>
    </source>
</reference>
<feature type="region of interest" description="Disordered" evidence="7">
    <location>
        <begin position="1623"/>
        <end position="1689"/>
    </location>
</feature>
<dbReference type="EMBL" id="JAMRDG010000001">
    <property type="protein sequence ID" value="KAJ3703338.1"/>
    <property type="molecule type" value="Genomic_DNA"/>
</dbReference>
<evidence type="ECO:0000259" key="8">
    <source>
        <dbReference type="Pfam" id="PF04054"/>
    </source>
</evidence>
<dbReference type="Gene3D" id="1.25.40.800">
    <property type="match status" value="1"/>
</dbReference>
<dbReference type="PANTHER" id="PTHR13162">
    <property type="entry name" value="CCR4-NOT TRANSCRIPTION COMPLEX"/>
    <property type="match status" value="1"/>
</dbReference>
<feature type="domain" description="CCR4-NOT transcription complex subunit 1 HEAT repeat" evidence="12">
    <location>
        <begin position="538"/>
        <end position="680"/>
    </location>
</feature>
<keyword evidence="3" id="KW-0805">Transcription regulation</keyword>
<protein>
    <recommendedName>
        <fullName evidence="16">CCR4-NOT transcription complex subunit 1</fullName>
    </recommendedName>
</protein>
<dbReference type="InterPro" id="IPR007196">
    <property type="entry name" value="CCR4-Not_Not1_C"/>
</dbReference>
<evidence type="ECO:0000256" key="5">
    <source>
        <dbReference type="ARBA" id="ARBA00023242"/>
    </source>
</evidence>
<dbReference type="InterPro" id="IPR032194">
    <property type="entry name" value="CNOT1_HEAT"/>
</dbReference>
<feature type="compositionally biased region" description="Basic and acidic residues" evidence="7">
    <location>
        <begin position="1951"/>
        <end position="1964"/>
    </location>
</feature>
<feature type="compositionally biased region" description="Polar residues" evidence="7">
    <location>
        <begin position="1656"/>
        <end position="1672"/>
    </location>
</feature>
<feature type="domain" description="CCR4-NOT transcription complex subunit 1" evidence="9">
    <location>
        <begin position="1432"/>
        <end position="1570"/>
    </location>
</feature>
<dbReference type="InterPro" id="IPR055454">
    <property type="entry name" value="CNOT1-like_NOT1_connector"/>
</dbReference>
<evidence type="ECO:0000259" key="10">
    <source>
        <dbReference type="Pfam" id="PF16415"/>
    </source>
</evidence>
<dbReference type="Pfam" id="PF16417">
    <property type="entry name" value="CNOT1_TTP_bind"/>
    <property type="match status" value="1"/>
</dbReference>
<dbReference type="Pfam" id="PF16418">
    <property type="entry name" value="CNOT1_HEAT"/>
    <property type="match status" value="1"/>
</dbReference>
<dbReference type="GO" id="GO:0060090">
    <property type="term" value="F:molecular adaptor activity"/>
    <property type="evidence" value="ECO:0007669"/>
    <property type="project" value="TreeGrafter"/>
</dbReference>
<feature type="compositionally biased region" description="Polar residues" evidence="7">
    <location>
        <begin position="876"/>
        <end position="886"/>
    </location>
</feature>
<gene>
    <name evidence="14" type="ORF">LUZ61_007043</name>
</gene>
<dbReference type="CDD" id="cd20710">
    <property type="entry name" value="NOT1_connector"/>
    <property type="match status" value="1"/>
</dbReference>
<dbReference type="InterPro" id="IPR024557">
    <property type="entry name" value="CNOT1_dom_4"/>
</dbReference>
<dbReference type="InterPro" id="IPR032193">
    <property type="entry name" value="CNOT1_TTP_bind"/>
</dbReference>
<accession>A0AAD5ZSU5</accession>
<feature type="domain" description="CCR4-NOT transcription complex subunit 1-like NOT1 connector" evidence="13">
    <location>
        <begin position="1770"/>
        <end position="1946"/>
    </location>
</feature>
<dbReference type="FunFam" id="1.25.40.180:FF:000012">
    <property type="entry name" value="Ccr4-Not transcription complex subunit"/>
    <property type="match status" value="1"/>
</dbReference>
<dbReference type="GO" id="GO:0005634">
    <property type="term" value="C:nucleus"/>
    <property type="evidence" value="ECO:0007669"/>
    <property type="project" value="UniProtKB-SubCell"/>
</dbReference>
<dbReference type="Pfam" id="PF16415">
    <property type="entry name" value="CNOT1_CAF1_bind"/>
    <property type="match status" value="1"/>
</dbReference>
<evidence type="ECO:0008006" key="16">
    <source>
        <dbReference type="Google" id="ProtNLM"/>
    </source>
</evidence>
<organism evidence="14 15">
    <name type="scientific">Rhynchospora tenuis</name>
    <dbReference type="NCBI Taxonomy" id="198213"/>
    <lineage>
        <taxon>Eukaryota</taxon>
        <taxon>Viridiplantae</taxon>
        <taxon>Streptophyta</taxon>
        <taxon>Embryophyta</taxon>
        <taxon>Tracheophyta</taxon>
        <taxon>Spermatophyta</taxon>
        <taxon>Magnoliopsida</taxon>
        <taxon>Liliopsida</taxon>
        <taxon>Poales</taxon>
        <taxon>Cyperaceae</taxon>
        <taxon>Cyperoideae</taxon>
        <taxon>Rhynchosporeae</taxon>
        <taxon>Rhynchospora</taxon>
    </lineage>
</organism>
<dbReference type="InterPro" id="IPR032191">
    <property type="entry name" value="CNOT1_CAF1_bind"/>
</dbReference>